<name>A0A843TYT3_COLES</name>
<gene>
    <name evidence="3" type="ORF">Taro_006925</name>
</gene>
<feature type="compositionally biased region" description="Basic residues" evidence="1">
    <location>
        <begin position="199"/>
        <end position="209"/>
    </location>
</feature>
<comment type="caution">
    <text evidence="3">The sequence shown here is derived from an EMBL/GenBank/DDBJ whole genome shotgun (WGS) entry which is preliminary data.</text>
</comment>
<proteinExistence type="predicted"/>
<feature type="compositionally biased region" description="Polar residues" evidence="1">
    <location>
        <begin position="144"/>
        <end position="153"/>
    </location>
</feature>
<keyword evidence="2" id="KW-0472">Membrane</keyword>
<evidence type="ECO:0000313" key="4">
    <source>
        <dbReference type="Proteomes" id="UP000652761"/>
    </source>
</evidence>
<keyword evidence="2" id="KW-1133">Transmembrane helix</keyword>
<evidence type="ECO:0000313" key="3">
    <source>
        <dbReference type="EMBL" id="MQL74553.1"/>
    </source>
</evidence>
<keyword evidence="2" id="KW-0812">Transmembrane</keyword>
<dbReference type="AlphaFoldDB" id="A0A843TYT3"/>
<feature type="region of interest" description="Disordered" evidence="1">
    <location>
        <begin position="144"/>
        <end position="209"/>
    </location>
</feature>
<dbReference type="Proteomes" id="UP000652761">
    <property type="component" value="Unassembled WGS sequence"/>
</dbReference>
<accession>A0A843TYT3</accession>
<organism evidence="3 4">
    <name type="scientific">Colocasia esculenta</name>
    <name type="common">Wild taro</name>
    <name type="synonym">Arum esculentum</name>
    <dbReference type="NCBI Taxonomy" id="4460"/>
    <lineage>
        <taxon>Eukaryota</taxon>
        <taxon>Viridiplantae</taxon>
        <taxon>Streptophyta</taxon>
        <taxon>Embryophyta</taxon>
        <taxon>Tracheophyta</taxon>
        <taxon>Spermatophyta</taxon>
        <taxon>Magnoliopsida</taxon>
        <taxon>Liliopsida</taxon>
        <taxon>Araceae</taxon>
        <taxon>Aroideae</taxon>
        <taxon>Colocasieae</taxon>
        <taxon>Colocasia</taxon>
    </lineage>
</organism>
<feature type="transmembrane region" description="Helical" evidence="2">
    <location>
        <begin position="63"/>
        <end position="87"/>
    </location>
</feature>
<feature type="compositionally biased region" description="Basic and acidic residues" evidence="1">
    <location>
        <begin position="189"/>
        <end position="198"/>
    </location>
</feature>
<evidence type="ECO:0000256" key="1">
    <source>
        <dbReference type="SAM" id="MobiDB-lite"/>
    </source>
</evidence>
<dbReference type="EMBL" id="NMUH01000214">
    <property type="protein sequence ID" value="MQL74553.1"/>
    <property type="molecule type" value="Genomic_DNA"/>
</dbReference>
<reference evidence="3" key="1">
    <citation type="submission" date="2017-07" db="EMBL/GenBank/DDBJ databases">
        <title>Taro Niue Genome Assembly and Annotation.</title>
        <authorList>
            <person name="Atibalentja N."/>
            <person name="Keating K."/>
            <person name="Fields C.J."/>
        </authorList>
    </citation>
    <scope>NUCLEOTIDE SEQUENCE</scope>
    <source>
        <strain evidence="3">Niue_2</strain>
        <tissue evidence="3">Leaf</tissue>
    </source>
</reference>
<sequence length="209" mass="23292">MFLDEEDLQKLGLKMLEGIRWRSSSIHDVLLQWHPDCQIFFFLCCFSAPQSDGTALLPFWMQILYPLSSSLLFFFTFSFQTTLLCSLSGRRLPLPFSAAATPFSGDCVDTQADCVDTTGFNCSNCFLGQSSTVDTQVDCVDTAGNSKTHSTQHPSRRNGHLLLAPNTMSTSPKLRSGHLPAMSTTNKPRTQEELGEGRGKKKKKKKKKK</sequence>
<protein>
    <submittedName>
        <fullName evidence="3">Uncharacterized protein</fullName>
    </submittedName>
</protein>
<keyword evidence="4" id="KW-1185">Reference proteome</keyword>
<evidence type="ECO:0000256" key="2">
    <source>
        <dbReference type="SAM" id="Phobius"/>
    </source>
</evidence>